<keyword evidence="4" id="KW-1185">Reference proteome</keyword>
<feature type="domain" description="Right handed beta helix" evidence="2">
    <location>
        <begin position="109"/>
        <end position="247"/>
    </location>
</feature>
<gene>
    <name evidence="3" type="ORF">FHR23_000330</name>
</gene>
<dbReference type="Pfam" id="PF13229">
    <property type="entry name" value="Beta_helix"/>
    <property type="match status" value="1"/>
</dbReference>
<dbReference type="SUPFAM" id="SSF51126">
    <property type="entry name" value="Pectin lyase-like"/>
    <property type="match status" value="1"/>
</dbReference>
<name>A0A840YUV9_9SPHN</name>
<protein>
    <recommendedName>
        <fullName evidence="2">Right handed beta helix domain-containing protein</fullName>
    </recommendedName>
</protein>
<dbReference type="InterPro" id="IPR012334">
    <property type="entry name" value="Pectin_lyas_fold"/>
</dbReference>
<dbReference type="EMBL" id="JACIJI010000001">
    <property type="protein sequence ID" value="MBB5717423.1"/>
    <property type="molecule type" value="Genomic_DNA"/>
</dbReference>
<keyword evidence="1" id="KW-0732">Signal</keyword>
<sequence length="315" mass="33236">MRPLAAIAILSSLALVPTSQALAQQASAPFVIAQTGRGFANLDDAVQSVREGTATILIAPGVYHQCTVQQGGFITFRARKPGTAIFDGTACEGKAAFVLRGRGSVVDGIVFRNMHVSDGNGAGIRTEMGNLTVTNSMFLNSQEGILGGEPTDQKIVIDHSTFSGLGQCDETTDCSHSIYLANKGSVTVTRSRFERGTGGHYVKLRSPHVTITDNSFDDSQGRKTNYMIDLPDGATGLIAHNVFVQGSHKENWSGLIVVAAESQTYPSAGLTVEDNVASLAPGAKRGTAFVATLSHDPITISGNRLGAGIVRFQQR</sequence>
<dbReference type="AlphaFoldDB" id="A0A840YUV9"/>
<proteinExistence type="predicted"/>
<evidence type="ECO:0000313" key="3">
    <source>
        <dbReference type="EMBL" id="MBB5717423.1"/>
    </source>
</evidence>
<feature type="chain" id="PRO_5032816512" description="Right handed beta helix domain-containing protein" evidence="1">
    <location>
        <begin position="24"/>
        <end position="315"/>
    </location>
</feature>
<dbReference type="Gene3D" id="2.160.20.10">
    <property type="entry name" value="Single-stranded right-handed beta-helix, Pectin lyase-like"/>
    <property type="match status" value="1"/>
</dbReference>
<accession>A0A840YUV9</accession>
<dbReference type="Proteomes" id="UP000554342">
    <property type="component" value="Unassembled WGS sequence"/>
</dbReference>
<feature type="signal peptide" evidence="1">
    <location>
        <begin position="1"/>
        <end position="23"/>
    </location>
</feature>
<dbReference type="InterPro" id="IPR039448">
    <property type="entry name" value="Beta_helix"/>
</dbReference>
<evidence type="ECO:0000256" key="1">
    <source>
        <dbReference type="SAM" id="SignalP"/>
    </source>
</evidence>
<dbReference type="InterPro" id="IPR011050">
    <property type="entry name" value="Pectin_lyase_fold/virulence"/>
</dbReference>
<reference evidence="3 4" key="1">
    <citation type="submission" date="2020-08" db="EMBL/GenBank/DDBJ databases">
        <title>Genomic Encyclopedia of Type Strains, Phase IV (KMG-IV): sequencing the most valuable type-strain genomes for metagenomic binning, comparative biology and taxonomic classification.</title>
        <authorList>
            <person name="Goeker M."/>
        </authorList>
    </citation>
    <scope>NUCLEOTIDE SEQUENCE [LARGE SCALE GENOMIC DNA]</scope>
    <source>
        <strain evidence="3 4">DSM 27203</strain>
    </source>
</reference>
<dbReference type="RefSeq" id="WP_184001194.1">
    <property type="nucleotide sequence ID" value="NZ_BAABIF010000004.1"/>
</dbReference>
<organism evidence="3 4">
    <name type="scientific">Stakelama sediminis</name>
    <dbReference type="NCBI Taxonomy" id="463200"/>
    <lineage>
        <taxon>Bacteria</taxon>
        <taxon>Pseudomonadati</taxon>
        <taxon>Pseudomonadota</taxon>
        <taxon>Alphaproteobacteria</taxon>
        <taxon>Sphingomonadales</taxon>
        <taxon>Sphingomonadaceae</taxon>
        <taxon>Stakelama</taxon>
    </lineage>
</organism>
<comment type="caution">
    <text evidence="3">The sequence shown here is derived from an EMBL/GenBank/DDBJ whole genome shotgun (WGS) entry which is preliminary data.</text>
</comment>
<evidence type="ECO:0000313" key="4">
    <source>
        <dbReference type="Proteomes" id="UP000554342"/>
    </source>
</evidence>
<evidence type="ECO:0000259" key="2">
    <source>
        <dbReference type="Pfam" id="PF13229"/>
    </source>
</evidence>